<feature type="chain" id="PRO_5005892017" evidence="2">
    <location>
        <begin position="24"/>
        <end position="337"/>
    </location>
</feature>
<sequence length="337" mass="38663">MNKLGAVFTIILLAFLVPDVSNSYQNIPSGGIDITGKSILLTVKGEGGRNEGSSTDDSSIIKDENVEFYKLISDGNEFDFASLNGGPFRIQNSKTIEFICGTKDLNPDILEKYEIKIGVLKKMVDNSWKVLAYPTEVKQENDYRLRFKLTFSEIPLRDTKFEFLHFIGDFKCKFVFKNKVATSQRIIKVTEILPIRFAPITLLVDSDMLSGTNISLSCPDLSASNIKFERGMYFDSDPRNYVEGNYQRVIFTKLPYNTLRSSDNRTILIREIRHVNMGFYHCIYNLNEEENSGEFRLIYKIRSSDIKELKVNEKFLHFVFIFMLSHLALLALGVIYH</sequence>
<dbReference type="WBParaSite" id="PTRK_0001039400.1">
    <property type="protein sequence ID" value="PTRK_0001039400.1"/>
    <property type="gene ID" value="PTRK_0001039400"/>
</dbReference>
<evidence type="ECO:0000313" key="4">
    <source>
        <dbReference type="WBParaSite" id="PTRK_0001039400.1"/>
    </source>
</evidence>
<evidence type="ECO:0000313" key="3">
    <source>
        <dbReference type="Proteomes" id="UP000038045"/>
    </source>
</evidence>
<protein>
    <submittedName>
        <fullName evidence="4">Ig-like domain-containing protein</fullName>
    </submittedName>
</protein>
<reference evidence="4" key="1">
    <citation type="submission" date="2017-02" db="UniProtKB">
        <authorList>
            <consortium name="WormBaseParasite"/>
        </authorList>
    </citation>
    <scope>IDENTIFICATION</scope>
</reference>
<keyword evidence="3" id="KW-1185">Reference proteome</keyword>
<feature type="signal peptide" evidence="2">
    <location>
        <begin position="1"/>
        <end position="23"/>
    </location>
</feature>
<evidence type="ECO:0000256" key="1">
    <source>
        <dbReference type="SAM" id="Phobius"/>
    </source>
</evidence>
<dbReference type="Proteomes" id="UP000038045">
    <property type="component" value="Unplaced"/>
</dbReference>
<keyword evidence="1" id="KW-0812">Transmembrane</keyword>
<organism evidence="3 4">
    <name type="scientific">Parastrongyloides trichosuri</name>
    <name type="common">Possum-specific nematode worm</name>
    <dbReference type="NCBI Taxonomy" id="131310"/>
    <lineage>
        <taxon>Eukaryota</taxon>
        <taxon>Metazoa</taxon>
        <taxon>Ecdysozoa</taxon>
        <taxon>Nematoda</taxon>
        <taxon>Chromadorea</taxon>
        <taxon>Rhabditida</taxon>
        <taxon>Tylenchina</taxon>
        <taxon>Panagrolaimomorpha</taxon>
        <taxon>Strongyloidoidea</taxon>
        <taxon>Strongyloididae</taxon>
        <taxon>Parastrongyloides</taxon>
    </lineage>
</organism>
<evidence type="ECO:0000256" key="2">
    <source>
        <dbReference type="SAM" id="SignalP"/>
    </source>
</evidence>
<name>A0A0N4ZPD3_PARTI</name>
<dbReference type="STRING" id="131310.A0A0N4ZPD3"/>
<dbReference type="AlphaFoldDB" id="A0A0N4ZPD3"/>
<keyword evidence="1" id="KW-1133">Transmembrane helix</keyword>
<keyword evidence="2" id="KW-0732">Signal</keyword>
<proteinExistence type="predicted"/>
<feature type="transmembrane region" description="Helical" evidence="1">
    <location>
        <begin position="315"/>
        <end position="336"/>
    </location>
</feature>
<accession>A0A0N4ZPD3</accession>
<keyword evidence="1" id="KW-0472">Membrane</keyword>